<dbReference type="Pfam" id="PF08666">
    <property type="entry name" value="SAF"/>
    <property type="match status" value="1"/>
</dbReference>
<dbReference type="Gene3D" id="3.90.1210.10">
    <property type="entry name" value="Antifreeze-like/N-acetylneuraminic acid synthase C-terminal domain"/>
    <property type="match status" value="1"/>
</dbReference>
<dbReference type="Gene3D" id="3.20.20.70">
    <property type="entry name" value="Aldolase class I"/>
    <property type="match status" value="1"/>
</dbReference>
<evidence type="ECO:0000313" key="2">
    <source>
        <dbReference type="EMBL" id="NJB69198.1"/>
    </source>
</evidence>
<dbReference type="InterPro" id="IPR057736">
    <property type="entry name" value="SAF_PseI/NeuA/NeuB"/>
</dbReference>
<proteinExistence type="predicted"/>
<dbReference type="InterPro" id="IPR051690">
    <property type="entry name" value="PseI-like"/>
</dbReference>
<dbReference type="InterPro" id="IPR013785">
    <property type="entry name" value="Aldolase_TIM"/>
</dbReference>
<dbReference type="InterPro" id="IPR036732">
    <property type="entry name" value="AFP_Neu5c_C_sf"/>
</dbReference>
<dbReference type="GO" id="GO:0050462">
    <property type="term" value="F:N-acetylneuraminate synthase activity"/>
    <property type="evidence" value="ECO:0007669"/>
    <property type="project" value="UniProtKB-EC"/>
</dbReference>
<accession>A0A846QM07</accession>
<gene>
    <name evidence="2" type="ORF">GGQ74_002895</name>
</gene>
<dbReference type="InterPro" id="IPR013974">
    <property type="entry name" value="SAF"/>
</dbReference>
<keyword evidence="3" id="KW-1185">Reference proteome</keyword>
<keyword evidence="2" id="KW-0808">Transferase</keyword>
<sequence length="350" mass="38430">MAATVTLDGTDIGTGRRVYFMAEVAGNFAGEEEAARIVDSAMRAGADAVKFQTLDPETITTRANRFDMPSVGTRLQREVFAESRTPPEVQAFLVDYCKRRGVTVFSAPSHVRDLEFMERLDLPAYKIGSDLATHIPLLEIVADTGKPIFLSTGMCTMAEVRDSVEAILARGNDRLLLFHCVSNYPADPAEQNLRAMVAMKREFGLPTGFSDHTVGIDCARAAVALGADMIERHYWCEGNAEGSDRALSSDEAEFRRLVDYAAHVLPAFGDGVKRPTPAEERNMRTNKVSLIVMRDVAAGDVLDETILDVRRPGTGLAPKWWRSALGRRVLVPIAAETPLRPEHIGLEVEP</sequence>
<comment type="caution">
    <text evidence="2">The sequence shown here is derived from an EMBL/GenBank/DDBJ whole genome shotgun (WGS) entry which is preliminary data.</text>
</comment>
<dbReference type="EC" id="2.5.1.56" evidence="2"/>
<feature type="domain" description="AFP-like" evidence="1">
    <location>
        <begin position="289"/>
        <end position="347"/>
    </location>
</feature>
<protein>
    <submittedName>
        <fullName evidence="2">N-acetylneuraminate synthase</fullName>
        <ecNumber evidence="2">2.5.1.56</ecNumber>
    </submittedName>
</protein>
<dbReference type="PANTHER" id="PTHR42966:SF2">
    <property type="entry name" value="PSEUDAMINIC ACID SYNTHASE"/>
    <property type="match status" value="1"/>
</dbReference>
<dbReference type="GO" id="GO:0047444">
    <property type="term" value="F:N-acylneuraminate-9-phosphate synthase activity"/>
    <property type="evidence" value="ECO:0007669"/>
    <property type="project" value="TreeGrafter"/>
</dbReference>
<dbReference type="Proteomes" id="UP000580856">
    <property type="component" value="Unassembled WGS sequence"/>
</dbReference>
<dbReference type="InterPro" id="IPR013132">
    <property type="entry name" value="PseI/NeuA/B-like_N"/>
</dbReference>
<dbReference type="AlphaFoldDB" id="A0A846QM07"/>
<dbReference type="PANTHER" id="PTHR42966">
    <property type="entry name" value="N-ACETYLNEURAMINATE SYNTHASE"/>
    <property type="match status" value="1"/>
</dbReference>
<dbReference type="SUPFAM" id="SSF51269">
    <property type="entry name" value="AFP III-like domain"/>
    <property type="match status" value="1"/>
</dbReference>
<dbReference type="SUPFAM" id="SSF51569">
    <property type="entry name" value="Aldolase"/>
    <property type="match status" value="1"/>
</dbReference>
<dbReference type="GO" id="GO:0016051">
    <property type="term" value="P:carbohydrate biosynthetic process"/>
    <property type="evidence" value="ECO:0007669"/>
    <property type="project" value="InterPro"/>
</dbReference>
<evidence type="ECO:0000313" key="3">
    <source>
        <dbReference type="Proteomes" id="UP000580856"/>
    </source>
</evidence>
<dbReference type="RefSeq" id="WP_167942288.1">
    <property type="nucleotide sequence ID" value="NZ_JAATJA010000004.1"/>
</dbReference>
<reference evidence="2 3" key="1">
    <citation type="submission" date="2020-03" db="EMBL/GenBank/DDBJ databases">
        <title>Genomic Encyclopedia of Type Strains, Phase IV (KMG-IV): sequencing the most valuable type-strain genomes for metagenomic binning, comparative biology and taxonomic classification.</title>
        <authorList>
            <person name="Goeker M."/>
        </authorList>
    </citation>
    <scope>NUCLEOTIDE SEQUENCE [LARGE SCALE GENOMIC DNA]</scope>
    <source>
        <strain evidence="2 3">DSM 24233</strain>
    </source>
</reference>
<name>A0A846QM07_9BACT</name>
<dbReference type="EMBL" id="JAATJA010000004">
    <property type="protein sequence ID" value="NJB69198.1"/>
    <property type="molecule type" value="Genomic_DNA"/>
</dbReference>
<dbReference type="CDD" id="cd11615">
    <property type="entry name" value="SAF_NeuB_like"/>
    <property type="match status" value="1"/>
</dbReference>
<dbReference type="InterPro" id="IPR006190">
    <property type="entry name" value="SAF_AFP_Neu5Ac"/>
</dbReference>
<evidence type="ECO:0000259" key="1">
    <source>
        <dbReference type="PROSITE" id="PS50844"/>
    </source>
</evidence>
<dbReference type="SMART" id="SM00858">
    <property type="entry name" value="SAF"/>
    <property type="match status" value="1"/>
</dbReference>
<dbReference type="PROSITE" id="PS50844">
    <property type="entry name" value="AFP_LIKE"/>
    <property type="match status" value="1"/>
</dbReference>
<dbReference type="Pfam" id="PF03102">
    <property type="entry name" value="NeuB"/>
    <property type="match status" value="1"/>
</dbReference>
<organism evidence="2 3">
    <name type="scientific">Desulfobaculum xiamenense</name>
    <dbReference type="NCBI Taxonomy" id="995050"/>
    <lineage>
        <taxon>Bacteria</taxon>
        <taxon>Pseudomonadati</taxon>
        <taxon>Thermodesulfobacteriota</taxon>
        <taxon>Desulfovibrionia</taxon>
        <taxon>Desulfovibrionales</taxon>
        <taxon>Desulfovibrionaceae</taxon>
        <taxon>Desulfobaculum</taxon>
    </lineage>
</organism>